<dbReference type="InterPro" id="IPR007497">
    <property type="entry name" value="SIMPL/DUF541"/>
</dbReference>
<dbReference type="InterPro" id="IPR052022">
    <property type="entry name" value="26kDa_periplasmic_antigen"/>
</dbReference>
<dbReference type="RefSeq" id="WP_191074618.1">
    <property type="nucleotide sequence ID" value="NZ_JACTAG010000001.1"/>
</dbReference>
<evidence type="ECO:0000256" key="1">
    <source>
        <dbReference type="SAM" id="SignalP"/>
    </source>
</evidence>
<name>A0A927D6G3_9RHOB</name>
<evidence type="ECO:0000313" key="2">
    <source>
        <dbReference type="EMBL" id="MBD3663676.1"/>
    </source>
</evidence>
<dbReference type="EMBL" id="JACTAG010000001">
    <property type="protein sequence ID" value="MBD3663676.1"/>
    <property type="molecule type" value="Genomic_DNA"/>
</dbReference>
<feature type="chain" id="PRO_5037341375" evidence="1">
    <location>
        <begin position="21"/>
        <end position="235"/>
    </location>
</feature>
<feature type="signal peptide" evidence="1">
    <location>
        <begin position="1"/>
        <end position="20"/>
    </location>
</feature>
<sequence length="235" mass="24474">MRVLSIIAISWLVWAAAAAAQEPEQGIIVTGEGRISMAPDMAQISLGVQKTAATAKEAMDNVSQEVAVIIDRLDALGVAARDRQTDGFFLHPVQNNRSVSSDQPPQIVGYRAGNTVKVRVRDLAKLGAMLDGVIETGANDFNGLSFGLQNPAPAKARARAAAVADAMERAGELADAAGLALGTVLRMTEHSNVSRPAPMMEMSAPRGSMGDAIATGEVDVTAQVTMVFAIAPGLP</sequence>
<reference evidence="2" key="1">
    <citation type="submission" date="2020-08" db="EMBL/GenBank/DDBJ databases">
        <title>Sulfitobacter aestuariivivens sp. nov., isolated from a tidal flat.</title>
        <authorList>
            <person name="Park S."/>
            <person name="Yoon J.-H."/>
        </authorList>
    </citation>
    <scope>NUCLEOTIDE SEQUENCE</scope>
    <source>
        <strain evidence="2">TSTF-M16</strain>
    </source>
</reference>
<keyword evidence="1" id="KW-0732">Signal</keyword>
<proteinExistence type="predicted"/>
<evidence type="ECO:0000313" key="3">
    <source>
        <dbReference type="Proteomes" id="UP000635142"/>
    </source>
</evidence>
<protein>
    <submittedName>
        <fullName evidence="2">SIMPL domain-containing protein</fullName>
    </submittedName>
</protein>
<dbReference type="PANTHER" id="PTHR34387:SF1">
    <property type="entry name" value="PERIPLASMIC IMMUNOGENIC PROTEIN"/>
    <property type="match status" value="1"/>
</dbReference>
<organism evidence="2 3">
    <name type="scientific">Sulfitobacter aestuariivivens</name>
    <dbReference type="NCBI Taxonomy" id="2766981"/>
    <lineage>
        <taxon>Bacteria</taxon>
        <taxon>Pseudomonadati</taxon>
        <taxon>Pseudomonadota</taxon>
        <taxon>Alphaproteobacteria</taxon>
        <taxon>Rhodobacterales</taxon>
        <taxon>Roseobacteraceae</taxon>
        <taxon>Sulfitobacter</taxon>
    </lineage>
</organism>
<dbReference type="GO" id="GO:0006974">
    <property type="term" value="P:DNA damage response"/>
    <property type="evidence" value="ECO:0007669"/>
    <property type="project" value="TreeGrafter"/>
</dbReference>
<gene>
    <name evidence="2" type="ORF">H9Q16_07065</name>
</gene>
<accession>A0A927D6G3</accession>
<dbReference type="Proteomes" id="UP000635142">
    <property type="component" value="Unassembled WGS sequence"/>
</dbReference>
<dbReference type="Gene3D" id="3.30.70.2970">
    <property type="entry name" value="Protein of unknown function (DUF541), domain 2"/>
    <property type="match status" value="1"/>
</dbReference>
<dbReference type="AlphaFoldDB" id="A0A927D6G3"/>
<dbReference type="Gene3D" id="3.30.110.170">
    <property type="entry name" value="Protein of unknown function (DUF541), domain 1"/>
    <property type="match status" value="1"/>
</dbReference>
<dbReference type="PANTHER" id="PTHR34387">
    <property type="entry name" value="SLR1258 PROTEIN"/>
    <property type="match status" value="1"/>
</dbReference>
<dbReference type="Pfam" id="PF04402">
    <property type="entry name" value="SIMPL"/>
    <property type="match status" value="1"/>
</dbReference>
<keyword evidence="3" id="KW-1185">Reference proteome</keyword>
<comment type="caution">
    <text evidence="2">The sequence shown here is derived from an EMBL/GenBank/DDBJ whole genome shotgun (WGS) entry which is preliminary data.</text>
</comment>